<comment type="catalytic activity">
    <reaction evidence="9">
        <text>ATP + H2O = ADP + phosphate + H(+)</text>
        <dbReference type="Rhea" id="RHEA:13065"/>
        <dbReference type="ChEBI" id="CHEBI:15377"/>
        <dbReference type="ChEBI" id="CHEBI:15378"/>
        <dbReference type="ChEBI" id="CHEBI:30616"/>
        <dbReference type="ChEBI" id="CHEBI:43474"/>
        <dbReference type="ChEBI" id="CHEBI:456216"/>
    </reaction>
</comment>
<dbReference type="PANTHER" id="PTHR43166">
    <property type="entry name" value="AMINO ACID IMPORT ATP-BINDING PROTEIN"/>
    <property type="match status" value="1"/>
</dbReference>
<evidence type="ECO:0000259" key="11">
    <source>
        <dbReference type="PROSITE" id="PS50893"/>
    </source>
</evidence>
<dbReference type="Gene3D" id="3.30.70.260">
    <property type="match status" value="1"/>
</dbReference>
<dbReference type="CDD" id="cd03258">
    <property type="entry name" value="ABC_MetN_methionine_transporter"/>
    <property type="match status" value="1"/>
</dbReference>
<keyword evidence="6" id="KW-1278">Translocase</keyword>
<dbReference type="AlphaFoldDB" id="A0A430AH00"/>
<dbReference type="InterPro" id="IPR045865">
    <property type="entry name" value="ACT-like_dom_sf"/>
</dbReference>
<dbReference type="PROSITE" id="PS50893">
    <property type="entry name" value="ABC_TRANSPORTER_2"/>
    <property type="match status" value="1"/>
</dbReference>
<proteinExistence type="inferred from homology"/>
<evidence type="ECO:0000256" key="6">
    <source>
        <dbReference type="ARBA" id="ARBA00022967"/>
    </source>
</evidence>
<keyword evidence="8" id="KW-0472">Membrane</keyword>
<feature type="domain" description="ABC transporter" evidence="11">
    <location>
        <begin position="2"/>
        <end position="241"/>
    </location>
</feature>
<dbReference type="SUPFAM" id="SSF52540">
    <property type="entry name" value="P-loop containing nucleoside triphosphate hydrolases"/>
    <property type="match status" value="1"/>
</dbReference>
<dbReference type="InterPro" id="IPR003439">
    <property type="entry name" value="ABC_transporter-like_ATP-bd"/>
</dbReference>
<sequence length="360" mass="40556">MIELKDVSIIFEQKGKRVEAVKEVNVTIKRKEIFGIVGYSGAGKSTLVRAINLLQRPTSGEVIVGGKKLLEMNQKELRKERQKIGMIFQHFNLMSARTIFQNVYFPLRYSKLPQSERIQKVLSLLDLVGLKDKKDAYPSQLSGGQKQRVAIARALANDPEILLCDEATSALDPKTTLQILDLLKQLNERLDLTIVLITHEMQAVKEICHRVAVMEAGEIIEENDIVAIFNRPKRPLTQDFIRTASHLDQAIAKIAQDESLLLQAQSQNQRLIELSYVGETTNQPLINQLYVKFGIETNILYGNIEILQKIPVGHLIVFLSGAASDIETTLDYLNQQQVRVKEITASELATIKTNKTEELS</sequence>
<keyword evidence="5 12" id="KW-0067">ATP-binding</keyword>
<name>A0A430AH00_9ENTE</name>
<organism evidence="12 13">
    <name type="scientific">Vagococcus entomophilus</name>
    <dbReference type="NCBI Taxonomy" id="1160095"/>
    <lineage>
        <taxon>Bacteria</taxon>
        <taxon>Bacillati</taxon>
        <taxon>Bacillota</taxon>
        <taxon>Bacilli</taxon>
        <taxon>Lactobacillales</taxon>
        <taxon>Enterococcaceae</taxon>
        <taxon>Vagococcus</taxon>
    </lineage>
</organism>
<reference evidence="12 13" key="1">
    <citation type="submission" date="2017-05" db="EMBL/GenBank/DDBJ databases">
        <title>Vagococcus spp. assemblies.</title>
        <authorList>
            <person name="Gulvik C.A."/>
        </authorList>
    </citation>
    <scope>NUCLEOTIDE SEQUENCE [LARGE SCALE GENOMIC DNA]</scope>
    <source>
        <strain evidence="12 13">DSM 24756</strain>
    </source>
</reference>
<comment type="caution">
    <text evidence="12">The sequence shown here is derived from an EMBL/GenBank/DDBJ whole genome shotgun (WGS) entry which is preliminary data.</text>
</comment>
<protein>
    <submittedName>
        <fullName evidence="12">Methionine ABC transporter ATP-binding protein</fullName>
    </submittedName>
</protein>
<evidence type="ECO:0000313" key="12">
    <source>
        <dbReference type="EMBL" id="RSU07181.1"/>
    </source>
</evidence>
<accession>A0A430AH00</accession>
<evidence type="ECO:0000256" key="10">
    <source>
        <dbReference type="ARBA" id="ARBA00055994"/>
    </source>
</evidence>
<dbReference type="InterPro" id="IPR003593">
    <property type="entry name" value="AAA+_ATPase"/>
</dbReference>
<dbReference type="InterPro" id="IPR018449">
    <property type="entry name" value="NIL_domain"/>
</dbReference>
<dbReference type="Pfam" id="PF00005">
    <property type="entry name" value="ABC_tran"/>
    <property type="match status" value="1"/>
</dbReference>
<gene>
    <name evidence="12" type="ORF">CBF30_07980</name>
</gene>
<dbReference type="OrthoDB" id="9802264at2"/>
<evidence type="ECO:0000313" key="13">
    <source>
        <dbReference type="Proteomes" id="UP000288669"/>
    </source>
</evidence>
<dbReference type="EMBL" id="NGJZ01000002">
    <property type="protein sequence ID" value="RSU07181.1"/>
    <property type="molecule type" value="Genomic_DNA"/>
</dbReference>
<dbReference type="GO" id="GO:0005524">
    <property type="term" value="F:ATP binding"/>
    <property type="evidence" value="ECO:0007669"/>
    <property type="project" value="UniProtKB-KW"/>
</dbReference>
<dbReference type="SMART" id="SM00930">
    <property type="entry name" value="NIL"/>
    <property type="match status" value="1"/>
</dbReference>
<dbReference type="SMART" id="SM00382">
    <property type="entry name" value="AAA"/>
    <property type="match status" value="1"/>
</dbReference>
<dbReference type="RefSeq" id="WP_126824843.1">
    <property type="nucleotide sequence ID" value="NZ_JBHLWU010000002.1"/>
</dbReference>
<evidence type="ECO:0000256" key="3">
    <source>
        <dbReference type="ARBA" id="ARBA00022475"/>
    </source>
</evidence>
<dbReference type="Proteomes" id="UP000288669">
    <property type="component" value="Unassembled WGS sequence"/>
</dbReference>
<dbReference type="Pfam" id="PF09383">
    <property type="entry name" value="NIL"/>
    <property type="match status" value="1"/>
</dbReference>
<keyword evidence="2" id="KW-0813">Transport</keyword>
<dbReference type="FunFam" id="3.40.50.300:FF:000056">
    <property type="entry name" value="Cell division ATP-binding protein FtsE"/>
    <property type="match status" value="1"/>
</dbReference>
<keyword evidence="7" id="KW-0029">Amino-acid transport</keyword>
<comment type="similarity">
    <text evidence="1">Belongs to the ABC transporter superfamily.</text>
</comment>
<evidence type="ECO:0000256" key="1">
    <source>
        <dbReference type="ARBA" id="ARBA00005417"/>
    </source>
</evidence>
<keyword evidence="3" id="KW-1003">Cell membrane</keyword>
<dbReference type="PANTHER" id="PTHR43166:SF30">
    <property type="entry name" value="METHIONINE IMPORT ATP-BINDING PROTEIN METN"/>
    <property type="match status" value="1"/>
</dbReference>
<keyword evidence="4" id="KW-0547">Nucleotide-binding</keyword>
<dbReference type="InterPro" id="IPR027417">
    <property type="entry name" value="P-loop_NTPase"/>
</dbReference>
<dbReference type="PROSITE" id="PS00211">
    <property type="entry name" value="ABC_TRANSPORTER_1"/>
    <property type="match status" value="1"/>
</dbReference>
<dbReference type="InterPro" id="IPR041701">
    <property type="entry name" value="MetN_ABC"/>
</dbReference>
<evidence type="ECO:0000256" key="9">
    <source>
        <dbReference type="ARBA" id="ARBA00049360"/>
    </source>
</evidence>
<dbReference type="InterPro" id="IPR050086">
    <property type="entry name" value="MetN_ABC_transporter-like"/>
</dbReference>
<dbReference type="GO" id="GO:0016887">
    <property type="term" value="F:ATP hydrolysis activity"/>
    <property type="evidence" value="ECO:0007669"/>
    <property type="project" value="InterPro"/>
</dbReference>
<keyword evidence="13" id="KW-1185">Reference proteome</keyword>
<dbReference type="GO" id="GO:0006865">
    <property type="term" value="P:amino acid transport"/>
    <property type="evidence" value="ECO:0007669"/>
    <property type="project" value="UniProtKB-KW"/>
</dbReference>
<evidence type="ECO:0000256" key="5">
    <source>
        <dbReference type="ARBA" id="ARBA00022840"/>
    </source>
</evidence>
<dbReference type="SUPFAM" id="SSF55021">
    <property type="entry name" value="ACT-like"/>
    <property type="match status" value="1"/>
</dbReference>
<dbReference type="InterPro" id="IPR017871">
    <property type="entry name" value="ABC_transporter-like_CS"/>
</dbReference>
<evidence type="ECO:0000256" key="7">
    <source>
        <dbReference type="ARBA" id="ARBA00022970"/>
    </source>
</evidence>
<dbReference type="Gene3D" id="3.40.50.300">
    <property type="entry name" value="P-loop containing nucleotide triphosphate hydrolases"/>
    <property type="match status" value="1"/>
</dbReference>
<comment type="function">
    <text evidence="10">Part of the ABC transporter FtsEX involved in cellular division. Has ATPase activity. Essential for cell division and viability.</text>
</comment>
<dbReference type="GO" id="GO:0005886">
    <property type="term" value="C:plasma membrane"/>
    <property type="evidence" value="ECO:0007669"/>
    <property type="project" value="UniProtKB-ARBA"/>
</dbReference>
<evidence type="ECO:0000256" key="4">
    <source>
        <dbReference type="ARBA" id="ARBA00022741"/>
    </source>
</evidence>
<evidence type="ECO:0000256" key="8">
    <source>
        <dbReference type="ARBA" id="ARBA00023136"/>
    </source>
</evidence>
<evidence type="ECO:0000256" key="2">
    <source>
        <dbReference type="ARBA" id="ARBA00022448"/>
    </source>
</evidence>